<dbReference type="Pfam" id="PF07963">
    <property type="entry name" value="N_methyl"/>
    <property type="match status" value="1"/>
</dbReference>
<protein>
    <submittedName>
        <fullName evidence="2">DUF1559 domain-containing protein</fullName>
    </submittedName>
</protein>
<dbReference type="SUPFAM" id="SSF54523">
    <property type="entry name" value="Pili subunits"/>
    <property type="match status" value="1"/>
</dbReference>
<dbReference type="NCBIfam" id="TIGR04294">
    <property type="entry name" value="pre_pil_HX9DG"/>
    <property type="match status" value="1"/>
</dbReference>
<dbReference type="PROSITE" id="PS00409">
    <property type="entry name" value="PROKAR_NTER_METHYL"/>
    <property type="match status" value="1"/>
</dbReference>
<evidence type="ECO:0000259" key="1">
    <source>
        <dbReference type="Pfam" id="PF07596"/>
    </source>
</evidence>
<proteinExistence type="predicted"/>
<dbReference type="InterPro" id="IPR045584">
    <property type="entry name" value="Pilin-like"/>
</dbReference>
<dbReference type="PANTHER" id="PTHR30093:SF2">
    <property type="entry name" value="TYPE II SECRETION SYSTEM PROTEIN H"/>
    <property type="match status" value="1"/>
</dbReference>
<gene>
    <name evidence="2" type="ORF">V5E97_07890</name>
</gene>
<dbReference type="InterPro" id="IPR012902">
    <property type="entry name" value="N_methyl_site"/>
</dbReference>
<reference evidence="2" key="1">
    <citation type="submission" date="2024-05" db="EMBL/GenBank/DDBJ databases">
        <title>Planctomycetes of the genus Singulisphaera possess chitinolytic capabilities.</title>
        <authorList>
            <person name="Ivanova A."/>
        </authorList>
    </citation>
    <scope>NUCLEOTIDE SEQUENCE</scope>
    <source>
        <strain evidence="2">Ch08T</strain>
    </source>
</reference>
<evidence type="ECO:0000313" key="2">
    <source>
        <dbReference type="EMBL" id="XBH05942.1"/>
    </source>
</evidence>
<dbReference type="PANTHER" id="PTHR30093">
    <property type="entry name" value="GENERAL SECRETION PATHWAY PROTEIN G"/>
    <property type="match status" value="1"/>
</dbReference>
<dbReference type="NCBIfam" id="TIGR02532">
    <property type="entry name" value="IV_pilin_GFxxxE"/>
    <property type="match status" value="1"/>
</dbReference>
<accession>A0AAU7CLX7</accession>
<dbReference type="EMBL" id="CP155447">
    <property type="protein sequence ID" value="XBH05942.1"/>
    <property type="molecule type" value="Genomic_DNA"/>
</dbReference>
<sequence>MSNRRGFTLIELLVVIAIIAVLIALLLPAVQAAREAGRRAQCVNNLKQFGLALHNYHDTNGSFPIGVSLNVATGSSSSFSPQTRLLSFLEQTALYNAINFSQATTAAPNSTALVTSINIFLCPSDSQNQLPVGYAGITYRVNCGTSIVNAFGPQDRASVNTTMPAPNGLIFGDFNIKIADVIDGTSNTAAFSEHVKGDYSNLISTEISDTYQPGTYPASADEALQMCRAVDIRDLTKQGNSNAGAPWMSDGHTTTKYYHGSPPDSRSCMFPPQRISTTANSRHPGGVNVCMADGSVKFVKTSINLGTWRALGTRNGGEIISSDSF</sequence>
<name>A0AAU7CLX7_9BACT</name>
<dbReference type="Pfam" id="PF07596">
    <property type="entry name" value="SBP_bac_10"/>
    <property type="match status" value="1"/>
</dbReference>
<dbReference type="InterPro" id="IPR027558">
    <property type="entry name" value="Pre_pil_HX9DG_C"/>
</dbReference>
<dbReference type="InterPro" id="IPR011453">
    <property type="entry name" value="DUF1559"/>
</dbReference>
<dbReference type="RefSeq" id="WP_406698793.1">
    <property type="nucleotide sequence ID" value="NZ_CP155447.1"/>
</dbReference>
<feature type="domain" description="DUF1559" evidence="1">
    <location>
        <begin position="31"/>
        <end position="305"/>
    </location>
</feature>
<dbReference type="AlphaFoldDB" id="A0AAU7CLX7"/>
<dbReference type="Gene3D" id="3.30.700.10">
    <property type="entry name" value="Glycoprotein, Type 4 Pilin"/>
    <property type="match status" value="1"/>
</dbReference>
<organism evidence="2">
    <name type="scientific">Singulisphaera sp. Ch08</name>
    <dbReference type="NCBI Taxonomy" id="3120278"/>
    <lineage>
        <taxon>Bacteria</taxon>
        <taxon>Pseudomonadati</taxon>
        <taxon>Planctomycetota</taxon>
        <taxon>Planctomycetia</taxon>
        <taxon>Isosphaerales</taxon>
        <taxon>Isosphaeraceae</taxon>
        <taxon>Singulisphaera</taxon>
    </lineage>
</organism>